<dbReference type="AlphaFoldDB" id="A0A075JIH9"/>
<evidence type="ECO:0000256" key="1">
    <source>
        <dbReference type="SAM" id="MobiDB-lite"/>
    </source>
</evidence>
<keyword evidence="2" id="KW-1133">Transmembrane helix</keyword>
<name>A0A075JIH9_9MICO</name>
<reference evidence="3 4" key="1">
    <citation type="submission" date="2014-07" db="EMBL/GenBank/DDBJ databases">
        <title>Genome Sequencing of Dermacoccus nishinomiyaensis.</title>
        <authorList>
            <person name="Hong K.W."/>
            <person name="Chan K.G."/>
        </authorList>
    </citation>
    <scope>NUCLEOTIDE SEQUENCE [LARGE SCALE GENOMIC DNA]</scope>
    <source>
        <strain evidence="3 4">M25</strain>
    </source>
</reference>
<dbReference type="GeneID" id="41841312"/>
<dbReference type="RefSeq" id="WP_038568681.1">
    <property type="nucleotide sequence ID" value="NZ_CP008889.1"/>
</dbReference>
<keyword evidence="2" id="KW-0472">Membrane</keyword>
<keyword evidence="4" id="KW-1185">Reference proteome</keyword>
<feature type="region of interest" description="Disordered" evidence="1">
    <location>
        <begin position="29"/>
        <end position="48"/>
    </location>
</feature>
<accession>A0A075JIH9</accession>
<dbReference type="HOGENOM" id="CLU_2205759_0_0_11"/>
<keyword evidence="2" id="KW-0812">Transmembrane</keyword>
<protein>
    <submittedName>
        <fullName evidence="3">Uncharacterized protein</fullName>
    </submittedName>
</protein>
<dbReference type="EMBL" id="CP008889">
    <property type="protein sequence ID" value="AIF41092.1"/>
    <property type="molecule type" value="Genomic_DNA"/>
</dbReference>
<feature type="compositionally biased region" description="Basic and acidic residues" evidence="1">
    <location>
        <begin position="29"/>
        <end position="45"/>
    </location>
</feature>
<dbReference type="Proteomes" id="UP000027986">
    <property type="component" value="Chromosome"/>
</dbReference>
<evidence type="ECO:0000256" key="2">
    <source>
        <dbReference type="SAM" id="Phobius"/>
    </source>
</evidence>
<evidence type="ECO:0000313" key="4">
    <source>
        <dbReference type="Proteomes" id="UP000027986"/>
    </source>
</evidence>
<organism evidence="3 4">
    <name type="scientific">Dermacoccus nishinomiyaensis</name>
    <dbReference type="NCBI Taxonomy" id="1274"/>
    <lineage>
        <taxon>Bacteria</taxon>
        <taxon>Bacillati</taxon>
        <taxon>Actinomycetota</taxon>
        <taxon>Actinomycetes</taxon>
        <taxon>Micrococcales</taxon>
        <taxon>Dermacoccaceae</taxon>
        <taxon>Dermacoccus</taxon>
    </lineage>
</organism>
<feature type="transmembrane region" description="Helical" evidence="2">
    <location>
        <begin position="80"/>
        <end position="99"/>
    </location>
</feature>
<gene>
    <name evidence="3" type="ORF">HX89_09185</name>
</gene>
<dbReference type="KEGG" id="dni:HX89_09185"/>
<sequence length="107" mass="11711">MKLAGVVILSMTMLITLFSARLERWTRAERPAHPDEHPQPAQHRERSPRRCRRPIFLFATQLLETRDDNSGVEALADMVAAAYAILVGVVIGAATAFAAKQALGQGS</sequence>
<evidence type="ECO:0000313" key="3">
    <source>
        <dbReference type="EMBL" id="AIF41092.1"/>
    </source>
</evidence>
<proteinExistence type="predicted"/>